<feature type="compositionally biased region" description="Basic and acidic residues" evidence="1">
    <location>
        <begin position="245"/>
        <end position="266"/>
    </location>
</feature>
<accession>A0AAE1LL96</accession>
<dbReference type="Proteomes" id="UP001219518">
    <property type="component" value="Unassembled WGS sequence"/>
</dbReference>
<feature type="compositionally biased region" description="Basic and acidic residues" evidence="1">
    <location>
        <begin position="129"/>
        <end position="140"/>
    </location>
</feature>
<feature type="compositionally biased region" description="Basic and acidic residues" evidence="1">
    <location>
        <begin position="379"/>
        <end position="396"/>
    </location>
</feature>
<dbReference type="AlphaFoldDB" id="A0AAE1LL96"/>
<organism evidence="2 3">
    <name type="scientific">Frankliniella fusca</name>
    <dbReference type="NCBI Taxonomy" id="407009"/>
    <lineage>
        <taxon>Eukaryota</taxon>
        <taxon>Metazoa</taxon>
        <taxon>Ecdysozoa</taxon>
        <taxon>Arthropoda</taxon>
        <taxon>Hexapoda</taxon>
        <taxon>Insecta</taxon>
        <taxon>Pterygota</taxon>
        <taxon>Neoptera</taxon>
        <taxon>Paraneoptera</taxon>
        <taxon>Thysanoptera</taxon>
        <taxon>Terebrantia</taxon>
        <taxon>Thripoidea</taxon>
        <taxon>Thripidae</taxon>
        <taxon>Frankliniella</taxon>
    </lineage>
</organism>
<evidence type="ECO:0000313" key="2">
    <source>
        <dbReference type="EMBL" id="KAK3923675.1"/>
    </source>
</evidence>
<feature type="compositionally biased region" description="Basic residues" evidence="1">
    <location>
        <begin position="106"/>
        <end position="121"/>
    </location>
</feature>
<feature type="compositionally biased region" description="Polar residues" evidence="1">
    <location>
        <begin position="161"/>
        <end position="184"/>
    </location>
</feature>
<feature type="compositionally biased region" description="Basic residues" evidence="1">
    <location>
        <begin position="397"/>
        <end position="411"/>
    </location>
</feature>
<reference evidence="2" key="2">
    <citation type="journal article" date="2023" name="BMC Genomics">
        <title>Pest status, molecular evolution, and epigenetic factors derived from the genome assembly of Frankliniella fusca, a thysanopteran phytovirus vector.</title>
        <authorList>
            <person name="Catto M.A."/>
            <person name="Labadie P.E."/>
            <person name="Jacobson A.L."/>
            <person name="Kennedy G.G."/>
            <person name="Srinivasan R."/>
            <person name="Hunt B.G."/>
        </authorList>
    </citation>
    <scope>NUCLEOTIDE SEQUENCE</scope>
    <source>
        <strain evidence="2">PL_HMW_Pooled</strain>
    </source>
</reference>
<feature type="compositionally biased region" description="Low complexity" evidence="1">
    <location>
        <begin position="317"/>
        <end position="331"/>
    </location>
</feature>
<feature type="region of interest" description="Disordered" evidence="1">
    <location>
        <begin position="23"/>
        <end position="429"/>
    </location>
</feature>
<gene>
    <name evidence="2" type="ORF">KUF71_002084</name>
</gene>
<proteinExistence type="predicted"/>
<feature type="compositionally biased region" description="Basic residues" evidence="1">
    <location>
        <begin position="299"/>
        <end position="312"/>
    </location>
</feature>
<evidence type="ECO:0000256" key="1">
    <source>
        <dbReference type="SAM" id="MobiDB-lite"/>
    </source>
</evidence>
<reference evidence="2" key="1">
    <citation type="submission" date="2021-07" db="EMBL/GenBank/DDBJ databases">
        <authorList>
            <person name="Catto M.A."/>
            <person name="Jacobson A."/>
            <person name="Kennedy G."/>
            <person name="Labadie P."/>
            <person name="Hunt B.G."/>
            <person name="Srinivasan R."/>
        </authorList>
    </citation>
    <scope>NUCLEOTIDE SEQUENCE</scope>
    <source>
        <strain evidence="2">PL_HMW_Pooled</strain>
        <tissue evidence="2">Head</tissue>
    </source>
</reference>
<feature type="compositionally biased region" description="Basic and acidic residues" evidence="1">
    <location>
        <begin position="185"/>
        <end position="201"/>
    </location>
</feature>
<feature type="compositionally biased region" description="Basic residues" evidence="1">
    <location>
        <begin position="341"/>
        <end position="350"/>
    </location>
</feature>
<keyword evidence="3" id="KW-1185">Reference proteome</keyword>
<protein>
    <submittedName>
        <fullName evidence="2">Halomucin</fullName>
    </submittedName>
</protein>
<comment type="caution">
    <text evidence="2">The sequence shown here is derived from an EMBL/GenBank/DDBJ whole genome shotgun (WGS) entry which is preliminary data.</text>
</comment>
<feature type="compositionally biased region" description="Low complexity" evidence="1">
    <location>
        <begin position="351"/>
        <end position="367"/>
    </location>
</feature>
<evidence type="ECO:0000313" key="3">
    <source>
        <dbReference type="Proteomes" id="UP001219518"/>
    </source>
</evidence>
<dbReference type="EMBL" id="JAHWGI010001149">
    <property type="protein sequence ID" value="KAK3923675.1"/>
    <property type="molecule type" value="Genomic_DNA"/>
</dbReference>
<feature type="compositionally biased region" description="Basic and acidic residues" evidence="1">
    <location>
        <begin position="209"/>
        <end position="229"/>
    </location>
</feature>
<feature type="compositionally biased region" description="Acidic residues" evidence="1">
    <location>
        <begin position="35"/>
        <end position="46"/>
    </location>
</feature>
<sequence length="541" mass="61628">MKTRSKKVNYKLLAEGNLSSIEDRNSSASAKMDTIDENFDSPEPYDLENINIKKEEFSDSEDMQPGQKMPEPIKISSEADSDSDIMVVSKKKIKSTIMKKNERKQNHAKQKKQASFKRITKHVFSSDSETERKPKDDYDNTNKASSDELQEAKKQLKSHPNEPSTSSANNSKPLTEYTDSSDQEFSNKDTKHTETDNKKESDDDLFSTTEKKTTEEQDMHMKKQCKDNFKSNSVQETSSKKRKKTENDNSSIKRDSEFDSEKPKKEKKEKRSKKQDSTSDDSSDTDNSSTTDTDDKSNTKNKKRKHRKRSHKKNDSTDSNSSSNDTNTTDSNDVDKYDKKTAKKRKHSRSKPSSSDSSDTSSDSCSSSDEKSPKKKKEARKEASSSDDPEKSDSDKHNKKPKHSKKKKHYKSSSNDTSTEESENSTTKKTSYLDSLNTGAKLTCSDLKRKFPHKVHNIIVTKHSGFSGPYKLCTATLLNHKNKLVRVKMPKPVADMDKKTLKKMLHAIKKKKYPTFTVKAVNKKQKPQGKGTYDTYDYKFS</sequence>
<name>A0AAE1LL96_9NEOP</name>